<dbReference type="PANTHER" id="PTHR13504:SF38">
    <property type="entry name" value="FIDO DOMAIN-CONTAINING PROTEIN"/>
    <property type="match status" value="1"/>
</dbReference>
<keyword evidence="6" id="KW-1185">Reference proteome</keyword>
<dbReference type="InterPro" id="IPR003812">
    <property type="entry name" value="Fido"/>
</dbReference>
<dbReference type="PIRSF" id="PIRSF038925">
    <property type="entry name" value="AMP-prot_trans"/>
    <property type="match status" value="1"/>
</dbReference>
<feature type="binding site" evidence="1">
    <location>
        <position position="246"/>
    </location>
    <ligand>
        <name>ATP</name>
        <dbReference type="ChEBI" id="CHEBI:30616"/>
    </ligand>
</feature>
<evidence type="ECO:0000259" key="4">
    <source>
        <dbReference type="PROSITE" id="PS51459"/>
    </source>
</evidence>
<dbReference type="InterPro" id="IPR036597">
    <property type="entry name" value="Fido-like_dom_sf"/>
</dbReference>
<feature type="domain" description="Fido" evidence="4">
    <location>
        <begin position="120"/>
        <end position="275"/>
    </location>
</feature>
<dbReference type="SUPFAM" id="SSF140931">
    <property type="entry name" value="Fic-like"/>
    <property type="match status" value="1"/>
</dbReference>
<feature type="binding site" evidence="1">
    <location>
        <position position="73"/>
    </location>
    <ligand>
        <name>ATP</name>
        <dbReference type="ChEBI" id="CHEBI:30616"/>
    </ligand>
</feature>
<proteinExistence type="predicted"/>
<dbReference type="PANTHER" id="PTHR13504">
    <property type="entry name" value="FIDO DOMAIN-CONTAINING PROTEIN DDB_G0283145"/>
    <property type="match status" value="1"/>
</dbReference>
<evidence type="ECO:0000256" key="2">
    <source>
        <dbReference type="PIRSR" id="PIRSR640198-1"/>
    </source>
</evidence>
<reference evidence="5 6" key="1">
    <citation type="submission" date="2019-08" db="EMBL/GenBank/DDBJ databases">
        <title>Selenomonas sp. mPRGC5 and Selenomonas sp. mPRGC8 isolated from ruminal fluid of dairy goat (Capra hircus).</title>
        <authorList>
            <person name="Poothong S."/>
            <person name="Nuengjamnong C."/>
            <person name="Tanasupawat S."/>
        </authorList>
    </citation>
    <scope>NUCLEOTIDE SEQUENCE [LARGE SCALE GENOMIC DNA]</scope>
    <source>
        <strain evidence="6">mPRGC8</strain>
    </source>
</reference>
<dbReference type="EMBL" id="VTOZ01000048">
    <property type="protein sequence ID" value="TYZ26631.1"/>
    <property type="molecule type" value="Genomic_DNA"/>
</dbReference>
<dbReference type="GO" id="GO:0005524">
    <property type="term" value="F:ATP binding"/>
    <property type="evidence" value="ECO:0007669"/>
    <property type="project" value="UniProtKB-KW"/>
</dbReference>
<evidence type="ECO:0000313" key="6">
    <source>
        <dbReference type="Proteomes" id="UP000322783"/>
    </source>
</evidence>
<keyword evidence="1" id="KW-0547">Nucleotide-binding</keyword>
<dbReference type="InterPro" id="IPR026287">
    <property type="entry name" value="SoFic-like"/>
</dbReference>
<keyword evidence="1" id="KW-0067">ATP-binding</keyword>
<dbReference type="Pfam" id="PF02661">
    <property type="entry name" value="Fic"/>
    <property type="match status" value="1"/>
</dbReference>
<feature type="binding site" evidence="1">
    <location>
        <position position="204"/>
    </location>
    <ligand>
        <name>ATP</name>
        <dbReference type="ChEBI" id="CHEBI:30616"/>
    </ligand>
</feature>
<dbReference type="Proteomes" id="UP000322783">
    <property type="component" value="Unassembled WGS sequence"/>
</dbReference>
<evidence type="ECO:0000256" key="3">
    <source>
        <dbReference type="PIRSR" id="PIRSR640198-2"/>
    </source>
</evidence>
<dbReference type="InterPro" id="IPR040198">
    <property type="entry name" value="Fido_containing"/>
</dbReference>
<dbReference type="Pfam" id="PF13784">
    <property type="entry name" value="Fic_N"/>
    <property type="match status" value="1"/>
</dbReference>
<sequence length="371" mass="42665">MDITDFPTPHIPDKLPLDDLDTAISLDRRFLRNLIAKERKLSEFIGYLQNLPNPDILIASLTLQEAVLSSRIEGTIATIDDVVTNDTNNETLKNDIVEIENYCSAIDYGKDELTQTDRGISKGLIKSLHILLMKNNVRGAGKNPGEFKTEQNYIKNTHLGNFTPLPPVLTDEYIDNLVEYMSTSDEISDLLQAAIMHAQFEIIHPFKDGNGRVGRLLIPLLLFHKAVLPAPIFYISRYFAENNDIYKERLSNISRNENRQNRTQAWKEWLDFFFEGVAIESMRHIETSKRIIELHKEMTTAVNKTDMIPLVDMLFKALKVQPKIAIEQLGLPNTSVRTELKRLEEKGYIQKRGSQRKTYYIFTKLLEIVRD</sequence>
<name>A0A5D6WDL8_9FIRM</name>
<gene>
    <name evidence="5" type="ORF">FZ041_14095</name>
</gene>
<organism evidence="5 6">
    <name type="scientific">Selenomonas caprae</name>
    <dbReference type="NCBI Taxonomy" id="2606905"/>
    <lineage>
        <taxon>Bacteria</taxon>
        <taxon>Bacillati</taxon>
        <taxon>Bacillota</taxon>
        <taxon>Negativicutes</taxon>
        <taxon>Selenomonadales</taxon>
        <taxon>Selenomonadaceae</taxon>
        <taxon>Selenomonas</taxon>
    </lineage>
</organism>
<feature type="binding site" evidence="3">
    <location>
        <begin position="208"/>
        <end position="215"/>
    </location>
    <ligand>
        <name>ATP</name>
        <dbReference type="ChEBI" id="CHEBI:30616"/>
    </ligand>
</feature>
<dbReference type="Gene3D" id="1.10.3290.10">
    <property type="entry name" value="Fido-like domain"/>
    <property type="match status" value="1"/>
</dbReference>
<evidence type="ECO:0000256" key="1">
    <source>
        <dbReference type="PIRSR" id="PIRSR038925-1"/>
    </source>
</evidence>
<protein>
    <submittedName>
        <fullName evidence="5">Fic family protein</fullName>
    </submittedName>
</protein>
<feature type="active site" evidence="2">
    <location>
        <position position="204"/>
    </location>
</feature>
<feature type="binding site" evidence="1">
    <location>
        <begin position="209"/>
        <end position="215"/>
    </location>
    <ligand>
        <name>ATP</name>
        <dbReference type="ChEBI" id="CHEBI:30616"/>
    </ligand>
</feature>
<evidence type="ECO:0000313" key="5">
    <source>
        <dbReference type="EMBL" id="TYZ26631.1"/>
    </source>
</evidence>
<dbReference type="PROSITE" id="PS51459">
    <property type="entry name" value="FIDO"/>
    <property type="match status" value="1"/>
</dbReference>
<dbReference type="SUPFAM" id="SSF46785">
    <property type="entry name" value="Winged helix' DNA-binding domain"/>
    <property type="match status" value="1"/>
</dbReference>
<dbReference type="InterPro" id="IPR036390">
    <property type="entry name" value="WH_DNA-bd_sf"/>
</dbReference>
<dbReference type="RefSeq" id="WP_149190029.1">
    <property type="nucleotide sequence ID" value="NZ_VTOZ01000048.1"/>
</dbReference>
<dbReference type="InterPro" id="IPR025758">
    <property type="entry name" value="Fic/DOC_N"/>
</dbReference>
<dbReference type="AlphaFoldDB" id="A0A5D6WDL8"/>
<comment type="caution">
    <text evidence="5">The sequence shown here is derived from an EMBL/GenBank/DDBJ whole genome shotgun (WGS) entry which is preliminary data.</text>
</comment>
<accession>A0A5D6WDL8</accession>